<dbReference type="PRINTS" id="PR00364">
    <property type="entry name" value="DISEASERSIST"/>
</dbReference>
<dbReference type="Gene3D" id="1.10.10.10">
    <property type="entry name" value="Winged helix-like DNA-binding domain superfamily/Winged helix DNA-binding domain"/>
    <property type="match status" value="1"/>
</dbReference>
<dbReference type="InterPro" id="IPR027417">
    <property type="entry name" value="P-loop_NTPase"/>
</dbReference>
<dbReference type="RefSeq" id="WP_138664019.1">
    <property type="nucleotide sequence ID" value="NZ_VCKY01000001.1"/>
</dbReference>
<evidence type="ECO:0000256" key="6">
    <source>
        <dbReference type="PROSITE-ProRule" id="PRU01091"/>
    </source>
</evidence>
<evidence type="ECO:0000259" key="7">
    <source>
        <dbReference type="PROSITE" id="PS51755"/>
    </source>
</evidence>
<dbReference type="Proteomes" id="UP000309128">
    <property type="component" value="Unassembled WGS sequence"/>
</dbReference>
<dbReference type="InterPro" id="IPR041664">
    <property type="entry name" value="AAA_16"/>
</dbReference>
<dbReference type="Pfam" id="PF13424">
    <property type="entry name" value="TPR_12"/>
    <property type="match status" value="2"/>
</dbReference>
<evidence type="ECO:0000256" key="4">
    <source>
        <dbReference type="ARBA" id="ARBA00023163"/>
    </source>
</evidence>
<dbReference type="GO" id="GO:0003677">
    <property type="term" value="F:DNA binding"/>
    <property type="evidence" value="ECO:0007669"/>
    <property type="project" value="UniProtKB-UniRule"/>
</dbReference>
<dbReference type="SUPFAM" id="SSF52540">
    <property type="entry name" value="P-loop containing nucleoside triphosphate hydrolases"/>
    <property type="match status" value="1"/>
</dbReference>
<dbReference type="Pfam" id="PF13191">
    <property type="entry name" value="AAA_16"/>
    <property type="match status" value="1"/>
</dbReference>
<evidence type="ECO:0000256" key="2">
    <source>
        <dbReference type="ARBA" id="ARBA00023015"/>
    </source>
</evidence>
<dbReference type="SUPFAM" id="SSF48452">
    <property type="entry name" value="TPR-like"/>
    <property type="match status" value="3"/>
</dbReference>
<dbReference type="InterPro" id="IPR005158">
    <property type="entry name" value="BTAD"/>
</dbReference>
<dbReference type="SUPFAM" id="SSF46894">
    <property type="entry name" value="C-terminal effector domain of the bipartite response regulators"/>
    <property type="match status" value="1"/>
</dbReference>
<dbReference type="SMART" id="SM00028">
    <property type="entry name" value="TPR"/>
    <property type="match status" value="7"/>
</dbReference>
<feature type="DNA-binding region" description="OmpR/PhoB-type" evidence="6">
    <location>
        <begin position="1"/>
        <end position="96"/>
    </location>
</feature>
<dbReference type="InterPro" id="IPR019734">
    <property type="entry name" value="TPR_rpt"/>
</dbReference>
<comment type="caution">
    <text evidence="8">The sequence shown here is derived from an EMBL/GenBank/DDBJ whole genome shotgun (WGS) entry which is preliminary data.</text>
</comment>
<proteinExistence type="inferred from homology"/>
<comment type="similarity">
    <text evidence="1">Belongs to the AfsR/DnrI/RedD regulatory family.</text>
</comment>
<dbReference type="InterPro" id="IPR051677">
    <property type="entry name" value="AfsR-DnrI-RedD_regulator"/>
</dbReference>
<dbReference type="CDD" id="cd15831">
    <property type="entry name" value="BTAD"/>
    <property type="match status" value="1"/>
</dbReference>
<keyword evidence="4" id="KW-0804">Transcription</keyword>
<feature type="repeat" description="TPR" evidence="5">
    <location>
        <begin position="757"/>
        <end position="790"/>
    </location>
</feature>
<keyword evidence="3 6" id="KW-0238">DNA-binding</keyword>
<dbReference type="PANTHER" id="PTHR35807:SF1">
    <property type="entry name" value="TRANSCRIPTIONAL REGULATOR REDD"/>
    <property type="match status" value="1"/>
</dbReference>
<dbReference type="InterPro" id="IPR016032">
    <property type="entry name" value="Sig_transdc_resp-reg_C-effctor"/>
</dbReference>
<name>A0A5S4GH91_9ACTN</name>
<gene>
    <name evidence="8" type="ORF">ETD86_00315</name>
</gene>
<organism evidence="8 9">
    <name type="scientific">Nonomuraea turkmeniaca</name>
    <dbReference type="NCBI Taxonomy" id="103838"/>
    <lineage>
        <taxon>Bacteria</taxon>
        <taxon>Bacillati</taxon>
        <taxon>Actinomycetota</taxon>
        <taxon>Actinomycetes</taxon>
        <taxon>Streptosporangiales</taxon>
        <taxon>Streptosporangiaceae</taxon>
        <taxon>Nonomuraea</taxon>
    </lineage>
</organism>
<reference evidence="8 9" key="1">
    <citation type="submission" date="2019-05" db="EMBL/GenBank/DDBJ databases">
        <title>Draft genome sequence of Nonomuraea turkmeniaca DSM 43926.</title>
        <authorList>
            <person name="Saricaoglu S."/>
            <person name="Isik K."/>
        </authorList>
    </citation>
    <scope>NUCLEOTIDE SEQUENCE [LARGE SCALE GENOMIC DNA]</scope>
    <source>
        <strain evidence="8 9">DSM 43926</strain>
    </source>
</reference>
<dbReference type="InterPro" id="IPR001867">
    <property type="entry name" value="OmpR/PhoB-type_DNA-bd"/>
</dbReference>
<evidence type="ECO:0000313" key="9">
    <source>
        <dbReference type="Proteomes" id="UP000309128"/>
    </source>
</evidence>
<keyword evidence="5" id="KW-0802">TPR repeat</keyword>
<dbReference type="EMBL" id="VCKY01000001">
    <property type="protein sequence ID" value="TMR25610.1"/>
    <property type="molecule type" value="Genomic_DNA"/>
</dbReference>
<accession>A0A5S4GH91</accession>
<dbReference type="Gene3D" id="1.25.40.10">
    <property type="entry name" value="Tetratricopeptide repeat domain"/>
    <property type="match status" value="2"/>
</dbReference>
<evidence type="ECO:0000256" key="3">
    <source>
        <dbReference type="ARBA" id="ARBA00023125"/>
    </source>
</evidence>
<sequence length="1079" mass="117390">MDFRVLGPLRVTRAEQPVVLPSAYKLRLLLACLLSKADQQIATDALIDALWGERPPASARRNLQQYVHRLRSILGADALSGGAGGYEVAVGDRLDATRFRRLVTDRCGAERHRVDQLRAALDLWQGPAFAEFSDCYLVAEEAERLDQLRLATYERWIQAELARGRSADLVIELTDLVRAHPYRESLRGALMVALRRSGRPAEALQVFRATRALLNEQLGTEPGQYLQQLHQAILRGDEELPSVGPDHNFSRATYADSAPLTLVPHELPRDVSGFTGRDKALAALHEMLSVEGATFRPVVIVGTAGVGKTALAVHWAHQIADQFPDGQLHLNLRGYAAEAPMRPIQALDALLRALGMPPERIPADVAGATARYRTLTAGRRLLILLDNVATAEQVRPLLPGSAPSLVLITSRDRLTGLVARDDARRLTLGPLTAAETETLLGRLLGTSRVTAEPASVAELAEVCSYLPLPLRIGAAHLADRPHHTIAEYVAELRADNPITMLRVQGDTEAAVRTALDRSYLTLTDQARQVFRGLGLIPLPDFSIAAVAALAGIAEPQASHALDQLEAAHLIDQHQPGRYMSHDLLGQYARALADTENTTQESDAAVSRLLDWYLSMVRGAAELLHPDVLRLPLPERHGTGPSPLQDPEACLRWLDAERHNLVAAIRHAGQHGPRPFAWLLADGMRGYLDQCRSMNDWLTVGRVALAASRREKELLAQGSAFVILGHAYWCLSRYHRSVAYVTRAAKIYSNTGWLVGEASVLGNLGTVLGDLGRFQEAEIHLSRALELSEQLGRPQSQASAHNFLAILTMNLGNLTEALKHSQHAMALYQRAGALGGEATARATAGEVHHSLGRFDAAQEHLSLALRCHRDLHSQYGEADTLASLAQLHRDTGQLDSGRDCARSALEMARDIGDRHVEFRALIALAGVSTASGDHVTAIDLGQAALRLADEIDAFYLACQARIELAAAHQAEGLYTTAVHQAEAAITIAQKARFKILEGLALNLLAEVHAVQAQSGIAADLAGRALDCHRMTGHRLGQARAHVVLARALHDLNEMTADTHRQAAIRLYTQIGAPVPEELLS</sequence>
<dbReference type="InterPro" id="IPR036388">
    <property type="entry name" value="WH-like_DNA-bd_sf"/>
</dbReference>
<keyword evidence="9" id="KW-1185">Reference proteome</keyword>
<dbReference type="OrthoDB" id="5521887at2"/>
<dbReference type="InterPro" id="IPR011990">
    <property type="entry name" value="TPR-like_helical_dom_sf"/>
</dbReference>
<evidence type="ECO:0000256" key="1">
    <source>
        <dbReference type="ARBA" id="ARBA00005820"/>
    </source>
</evidence>
<dbReference type="Gene3D" id="3.40.50.300">
    <property type="entry name" value="P-loop containing nucleotide triphosphate hydrolases"/>
    <property type="match status" value="1"/>
</dbReference>
<dbReference type="GO" id="GO:0000160">
    <property type="term" value="P:phosphorelay signal transduction system"/>
    <property type="evidence" value="ECO:0007669"/>
    <property type="project" value="InterPro"/>
</dbReference>
<dbReference type="Pfam" id="PF03704">
    <property type="entry name" value="BTAD"/>
    <property type="match status" value="1"/>
</dbReference>
<dbReference type="SMART" id="SM01043">
    <property type="entry name" value="BTAD"/>
    <property type="match status" value="1"/>
</dbReference>
<dbReference type="PROSITE" id="PS51755">
    <property type="entry name" value="OMPR_PHOB"/>
    <property type="match status" value="1"/>
</dbReference>
<dbReference type="AlphaFoldDB" id="A0A5S4GH91"/>
<protein>
    <submittedName>
        <fullName evidence="8">Tetratricopeptide repeat protein</fullName>
    </submittedName>
</protein>
<dbReference type="Pfam" id="PF00486">
    <property type="entry name" value="Trans_reg_C"/>
    <property type="match status" value="1"/>
</dbReference>
<feature type="domain" description="OmpR/PhoB-type" evidence="7">
    <location>
        <begin position="1"/>
        <end position="96"/>
    </location>
</feature>
<evidence type="ECO:0000313" key="8">
    <source>
        <dbReference type="EMBL" id="TMR25610.1"/>
    </source>
</evidence>
<dbReference type="PROSITE" id="PS50005">
    <property type="entry name" value="TPR"/>
    <property type="match status" value="1"/>
</dbReference>
<dbReference type="PANTHER" id="PTHR35807">
    <property type="entry name" value="TRANSCRIPTIONAL REGULATOR REDD-RELATED"/>
    <property type="match status" value="1"/>
</dbReference>
<keyword evidence="2" id="KW-0805">Transcription regulation</keyword>
<evidence type="ECO:0000256" key="5">
    <source>
        <dbReference type="PROSITE-ProRule" id="PRU00339"/>
    </source>
</evidence>
<dbReference type="SMART" id="SM00862">
    <property type="entry name" value="Trans_reg_C"/>
    <property type="match status" value="1"/>
</dbReference>
<dbReference type="GO" id="GO:0006355">
    <property type="term" value="P:regulation of DNA-templated transcription"/>
    <property type="evidence" value="ECO:0007669"/>
    <property type="project" value="InterPro"/>
</dbReference>